<accession>A0A6A4WKJ0</accession>
<dbReference type="GO" id="GO:0005737">
    <property type="term" value="C:cytoplasm"/>
    <property type="evidence" value="ECO:0007669"/>
    <property type="project" value="TreeGrafter"/>
</dbReference>
<evidence type="ECO:0000256" key="2">
    <source>
        <dbReference type="ARBA" id="ARBA00022679"/>
    </source>
</evidence>
<dbReference type="SUPFAM" id="SSF48452">
    <property type="entry name" value="TPR-like"/>
    <property type="match status" value="1"/>
</dbReference>
<evidence type="ECO:0000256" key="1">
    <source>
        <dbReference type="ARBA" id="ARBA00022603"/>
    </source>
</evidence>
<dbReference type="GO" id="GO:0008276">
    <property type="term" value="F:protein methyltransferase activity"/>
    <property type="evidence" value="ECO:0007669"/>
    <property type="project" value="UniProtKB-ARBA"/>
</dbReference>
<evidence type="ECO:0000313" key="8">
    <source>
        <dbReference type="Proteomes" id="UP000440578"/>
    </source>
</evidence>
<evidence type="ECO:0000313" key="7">
    <source>
        <dbReference type="EMBL" id="KAF0303152.1"/>
    </source>
</evidence>
<dbReference type="Gene3D" id="1.10.220.160">
    <property type="match status" value="1"/>
</dbReference>
<dbReference type="EMBL" id="VIIS01000970">
    <property type="protein sequence ID" value="KAF0303152.1"/>
    <property type="molecule type" value="Genomic_DNA"/>
</dbReference>
<dbReference type="InterPro" id="IPR046341">
    <property type="entry name" value="SET_dom_sf"/>
</dbReference>
<evidence type="ECO:0000256" key="3">
    <source>
        <dbReference type="ARBA" id="ARBA00022691"/>
    </source>
</evidence>
<dbReference type="Gene3D" id="1.25.40.10">
    <property type="entry name" value="Tetratricopeptide repeat domain"/>
    <property type="match status" value="1"/>
</dbReference>
<keyword evidence="1" id="KW-0489">Methyltransferase</keyword>
<evidence type="ECO:0000256" key="4">
    <source>
        <dbReference type="PROSITE-ProRule" id="PRU00339"/>
    </source>
</evidence>
<dbReference type="InterPro" id="IPR019734">
    <property type="entry name" value="TPR_rpt"/>
</dbReference>
<keyword evidence="2" id="KW-0808">Transferase</keyword>
<dbReference type="GO" id="GO:0008170">
    <property type="term" value="F:N-methyltransferase activity"/>
    <property type="evidence" value="ECO:0007669"/>
    <property type="project" value="UniProtKB-ARBA"/>
</dbReference>
<organism evidence="7 8">
    <name type="scientific">Amphibalanus amphitrite</name>
    <name type="common">Striped barnacle</name>
    <name type="synonym">Balanus amphitrite</name>
    <dbReference type="NCBI Taxonomy" id="1232801"/>
    <lineage>
        <taxon>Eukaryota</taxon>
        <taxon>Metazoa</taxon>
        <taxon>Ecdysozoa</taxon>
        <taxon>Arthropoda</taxon>
        <taxon>Crustacea</taxon>
        <taxon>Multicrustacea</taxon>
        <taxon>Cirripedia</taxon>
        <taxon>Thoracica</taxon>
        <taxon>Thoracicalcarea</taxon>
        <taxon>Balanomorpha</taxon>
        <taxon>Balanoidea</taxon>
        <taxon>Balanidae</taxon>
        <taxon>Amphibalaninae</taxon>
        <taxon>Amphibalanus</taxon>
    </lineage>
</organism>
<feature type="domain" description="SET" evidence="6">
    <location>
        <begin position="327"/>
        <end position="599"/>
    </location>
</feature>
<dbReference type="SUPFAM" id="SSF144232">
    <property type="entry name" value="HIT/MYND zinc finger-like"/>
    <property type="match status" value="1"/>
</dbReference>
<name>A0A6A4WKJ0_AMPAM</name>
<comment type="caution">
    <text evidence="7">The sequence shown here is derived from an EMBL/GenBank/DDBJ whole genome shotgun (WGS) entry which is preliminary data.</text>
</comment>
<feature type="chain" id="PRO_5025446475" evidence="5">
    <location>
        <begin position="19"/>
        <end position="750"/>
    </location>
</feature>
<dbReference type="SUPFAM" id="SSF82199">
    <property type="entry name" value="SET domain"/>
    <property type="match status" value="1"/>
</dbReference>
<feature type="repeat" description="TPR" evidence="4">
    <location>
        <begin position="160"/>
        <end position="193"/>
    </location>
</feature>
<dbReference type="InterPro" id="IPR052097">
    <property type="entry name" value="SET-MYND_domain_protein"/>
</dbReference>
<dbReference type="AlphaFoldDB" id="A0A6A4WKJ0"/>
<dbReference type="OrthoDB" id="1028014at2759"/>
<dbReference type="Proteomes" id="UP000440578">
    <property type="component" value="Unassembled WGS sequence"/>
</dbReference>
<gene>
    <name evidence="7" type="primary">Smyd4_1</name>
    <name evidence="7" type="ORF">FJT64_024864</name>
</gene>
<sequence length="750" mass="84226">MIAPYLSCLPLLFPGAQYLQLVCCSAYRRLELHLQWRGTPHADGRWLAAQRAADSSWLRRVASRSSGPGSVTPAASYFQLRFSSPAAAAMPLERPELDEERAGFFRPFSQSVMRSLSADQWTGFCALSSDEQRVAFVYELPEVRQVALQHVYKEKDETEARARKDEGNKLFSEGNYPAAMRCYSQAMAKAPYKDGVSELVAVCAANRSACLYHTGKHQRCLADIELALLSGYPTALRYKVLDRRARSLMALRRFTEAKTAFQSVIKALDDASLGDGKQMHWQKEVQKMLALFEKSKYTDADPQPHSWLPPLPALTAGANQMYPAASKKVAVRETAEEGRFAVSAQPVAVGDVLVVEKPFAAVLRPEKYGTHCLHCHVRIRDCVPCTVCSGVLFCSLPCREAALGSYHRVECRIQELLYASGMSVTCLLSLRLTTRLSVEQLLAARPRLGQPPAGPYSGQDYGAVYRLVAHTDRRTPETLFPLTLMAVFMLRCLQFQGYFGDEVDTAVLDDPRRFVGGLLLHHIQLVPYNAHEVAELRMKGHNNLDGSESVFLGAAVYPTLALFNHSCDPGIVRYFSGNTVIARAIKNIEKGDLIAENYGPIFTQKPLRERLQYLRERYEFECHCTPCTEMWPTFEEMDNSVLKFKCTTCKRPLPVSTETMTPLFTCQHCGHETNIMKALKVLQDTDAAYRAGMRDLETGELTRGMQTLMSNLSRLDQCLYPPYRDYHLCQQAIRKVMLTQGNKFIAENKP</sequence>
<keyword evidence="8" id="KW-1185">Reference proteome</keyword>
<dbReference type="PANTHER" id="PTHR46165">
    <property type="entry name" value="SET AND MYND DOMAIN-CONTAINING PROTEIN 4"/>
    <property type="match status" value="1"/>
</dbReference>
<keyword evidence="4" id="KW-0802">TPR repeat</keyword>
<dbReference type="GO" id="GO:0005634">
    <property type="term" value="C:nucleus"/>
    <property type="evidence" value="ECO:0007669"/>
    <property type="project" value="TreeGrafter"/>
</dbReference>
<dbReference type="PANTHER" id="PTHR46165:SF7">
    <property type="entry name" value="SET AND MYND DOMAIN-CONTAINING PROTEIN 4"/>
    <property type="match status" value="1"/>
</dbReference>
<dbReference type="GO" id="GO:0042826">
    <property type="term" value="F:histone deacetylase binding"/>
    <property type="evidence" value="ECO:0007669"/>
    <property type="project" value="TreeGrafter"/>
</dbReference>
<reference evidence="7 8" key="1">
    <citation type="submission" date="2019-07" db="EMBL/GenBank/DDBJ databases">
        <title>Draft genome assembly of a fouling barnacle, Amphibalanus amphitrite (Darwin, 1854): The first reference genome for Thecostraca.</title>
        <authorList>
            <person name="Kim W."/>
        </authorList>
    </citation>
    <scope>NUCLEOTIDE SEQUENCE [LARGE SCALE GENOMIC DNA]</scope>
    <source>
        <strain evidence="7">SNU_AA5</strain>
        <tissue evidence="7">Soma without cirri and trophi</tissue>
    </source>
</reference>
<evidence type="ECO:0000259" key="6">
    <source>
        <dbReference type="PROSITE" id="PS50280"/>
    </source>
</evidence>
<dbReference type="InterPro" id="IPR001214">
    <property type="entry name" value="SET_dom"/>
</dbReference>
<dbReference type="InterPro" id="IPR044421">
    <property type="entry name" value="SMYD4_SET"/>
</dbReference>
<dbReference type="PROSITE" id="PS50280">
    <property type="entry name" value="SET"/>
    <property type="match status" value="1"/>
</dbReference>
<feature type="signal peptide" evidence="5">
    <location>
        <begin position="1"/>
        <end position="18"/>
    </location>
</feature>
<dbReference type="InterPro" id="IPR011990">
    <property type="entry name" value="TPR-like_helical_dom_sf"/>
</dbReference>
<keyword evidence="5" id="KW-0732">Signal</keyword>
<protein>
    <submittedName>
        <fullName evidence="7">SET and MYND domain-containing protein 4</fullName>
    </submittedName>
</protein>
<dbReference type="CDD" id="cd10536">
    <property type="entry name" value="SET_SMYD4"/>
    <property type="match status" value="1"/>
</dbReference>
<dbReference type="GO" id="GO:0008757">
    <property type="term" value="F:S-adenosylmethionine-dependent methyltransferase activity"/>
    <property type="evidence" value="ECO:0007669"/>
    <property type="project" value="UniProtKB-ARBA"/>
</dbReference>
<proteinExistence type="predicted"/>
<evidence type="ECO:0000256" key="5">
    <source>
        <dbReference type="SAM" id="SignalP"/>
    </source>
</evidence>
<dbReference type="SMART" id="SM00028">
    <property type="entry name" value="TPR"/>
    <property type="match status" value="2"/>
</dbReference>
<dbReference type="GO" id="GO:0032259">
    <property type="term" value="P:methylation"/>
    <property type="evidence" value="ECO:0007669"/>
    <property type="project" value="UniProtKB-KW"/>
</dbReference>
<dbReference type="PROSITE" id="PS50005">
    <property type="entry name" value="TPR"/>
    <property type="match status" value="1"/>
</dbReference>
<dbReference type="Gene3D" id="2.170.270.10">
    <property type="entry name" value="SET domain"/>
    <property type="match status" value="1"/>
</dbReference>
<dbReference type="Gene3D" id="6.10.140.2220">
    <property type="match status" value="1"/>
</dbReference>
<keyword evidence="3" id="KW-0949">S-adenosyl-L-methionine</keyword>